<reference evidence="2" key="2">
    <citation type="journal article" date="2008" name="Genome Biol.">
        <title>Improved genome assembly and evidence-based global gene model set for the chordate Ciona intestinalis: new insight into intron and operon populations.</title>
        <authorList>
            <person name="Satou Y."/>
            <person name="Mineta K."/>
            <person name="Ogasawara M."/>
            <person name="Sasakura Y."/>
            <person name="Shoguchi E."/>
            <person name="Ueno K."/>
            <person name="Yamada L."/>
            <person name="Matsumoto J."/>
            <person name="Wasserscheid J."/>
            <person name="Dewar K."/>
            <person name="Wiley G.B."/>
            <person name="Macmil S.L."/>
            <person name="Roe B.A."/>
            <person name="Zeller R.W."/>
            <person name="Hastings K.E."/>
            <person name="Lemaire P."/>
            <person name="Lindquist E."/>
            <person name="Endo T."/>
            <person name="Hotta K."/>
            <person name="Inaba K."/>
        </authorList>
    </citation>
    <scope>NUCLEOTIDE SEQUENCE [LARGE SCALE GENOMIC DNA]</scope>
    <source>
        <strain evidence="2">wild type</strain>
    </source>
</reference>
<reference evidence="2" key="4">
    <citation type="submission" date="2025-09" db="UniProtKB">
        <authorList>
            <consortium name="Ensembl"/>
        </authorList>
    </citation>
    <scope>IDENTIFICATION</scope>
</reference>
<keyword evidence="3" id="KW-1185">Reference proteome</keyword>
<dbReference type="OrthoDB" id="10591343at2759"/>
<feature type="region of interest" description="Disordered" evidence="1">
    <location>
        <begin position="245"/>
        <end position="264"/>
    </location>
</feature>
<dbReference type="HOGENOM" id="CLU_993791_0_0_1"/>
<feature type="compositionally biased region" description="Polar residues" evidence="1">
    <location>
        <begin position="249"/>
        <end position="263"/>
    </location>
</feature>
<dbReference type="KEGG" id="cin:100176702"/>
<sequence>MTSEDDRTMDTRAVVDVVTKAFDTTLYQFSNCNPVSDKVVTSQERNELLRFQKRDNFSKRSDSEYKPSAIPTKEIIGKMTKDVLKDKIEASSPICIPTLKVHRVEEIHEDTEFQQSTSLGGSVGDSVYDSPTLPRPSNDFKHVMIKLRHTSDIQRIRSCENVGVHESSDGESCASSVDLSSSLPHTTSVVRKRRTVRFDEATITVAAELGESAARFRSRCRKKRNNNASCAARFGESRNISVLHDESLSPKNSPQLSRSSPDSGKSIFDVCNYSPYGRYT</sequence>
<evidence type="ECO:0000313" key="2">
    <source>
        <dbReference type="Ensembl" id="ENSCINP00000029878.1"/>
    </source>
</evidence>
<dbReference type="Ensembl" id="ENSCINT00000031289.1">
    <property type="protein sequence ID" value="ENSCINP00000029878.1"/>
    <property type="gene ID" value="ENSCING00000022435.1"/>
</dbReference>
<reference evidence="2" key="3">
    <citation type="submission" date="2025-08" db="UniProtKB">
        <authorList>
            <consortium name="Ensembl"/>
        </authorList>
    </citation>
    <scope>IDENTIFICATION</scope>
</reference>
<dbReference type="AlphaFoldDB" id="H2XJP6"/>
<reference evidence="3" key="1">
    <citation type="journal article" date="2002" name="Science">
        <title>The draft genome of Ciona intestinalis: insights into chordate and vertebrate origins.</title>
        <authorList>
            <person name="Dehal P."/>
            <person name="Satou Y."/>
            <person name="Campbell R.K."/>
            <person name="Chapman J."/>
            <person name="Degnan B."/>
            <person name="De Tomaso A."/>
            <person name="Davidson B."/>
            <person name="Di Gregorio A."/>
            <person name="Gelpke M."/>
            <person name="Goodstein D.M."/>
            <person name="Harafuji N."/>
            <person name="Hastings K.E."/>
            <person name="Ho I."/>
            <person name="Hotta K."/>
            <person name="Huang W."/>
            <person name="Kawashima T."/>
            <person name="Lemaire P."/>
            <person name="Martinez D."/>
            <person name="Meinertzhagen I.A."/>
            <person name="Necula S."/>
            <person name="Nonaka M."/>
            <person name="Putnam N."/>
            <person name="Rash S."/>
            <person name="Saiga H."/>
            <person name="Satake M."/>
            <person name="Terry A."/>
            <person name="Yamada L."/>
            <person name="Wang H.G."/>
            <person name="Awazu S."/>
            <person name="Azumi K."/>
            <person name="Boore J."/>
            <person name="Branno M."/>
            <person name="Chin-Bow S."/>
            <person name="DeSantis R."/>
            <person name="Doyle S."/>
            <person name="Francino P."/>
            <person name="Keys D.N."/>
            <person name="Haga S."/>
            <person name="Hayashi H."/>
            <person name="Hino K."/>
            <person name="Imai K.S."/>
            <person name="Inaba K."/>
            <person name="Kano S."/>
            <person name="Kobayashi K."/>
            <person name="Kobayashi M."/>
            <person name="Lee B.I."/>
            <person name="Makabe K.W."/>
            <person name="Manohar C."/>
            <person name="Matassi G."/>
            <person name="Medina M."/>
            <person name="Mochizuki Y."/>
            <person name="Mount S."/>
            <person name="Morishita T."/>
            <person name="Miura S."/>
            <person name="Nakayama A."/>
            <person name="Nishizaka S."/>
            <person name="Nomoto H."/>
            <person name="Ohta F."/>
            <person name="Oishi K."/>
            <person name="Rigoutsos I."/>
            <person name="Sano M."/>
            <person name="Sasaki A."/>
            <person name="Sasakura Y."/>
            <person name="Shoguchi E."/>
            <person name="Shin-i T."/>
            <person name="Spagnuolo A."/>
            <person name="Stainier D."/>
            <person name="Suzuki M.M."/>
            <person name="Tassy O."/>
            <person name="Takatori N."/>
            <person name="Tokuoka M."/>
            <person name="Yagi K."/>
            <person name="Yoshizaki F."/>
            <person name="Wada S."/>
            <person name="Zhang C."/>
            <person name="Hyatt P.D."/>
            <person name="Larimer F."/>
            <person name="Detter C."/>
            <person name="Doggett N."/>
            <person name="Glavina T."/>
            <person name="Hawkins T."/>
            <person name="Richardson P."/>
            <person name="Lucas S."/>
            <person name="Kohara Y."/>
            <person name="Levine M."/>
            <person name="Satoh N."/>
            <person name="Rokhsar D.S."/>
        </authorList>
    </citation>
    <scope>NUCLEOTIDE SEQUENCE [LARGE SCALE GENOMIC DNA]</scope>
</reference>
<gene>
    <name evidence="2" type="primary">LOC100176702</name>
</gene>
<dbReference type="RefSeq" id="XP_002128198.1">
    <property type="nucleotide sequence ID" value="XM_002128162.4"/>
</dbReference>
<organism evidence="2 3">
    <name type="scientific">Ciona intestinalis</name>
    <name type="common">Transparent sea squirt</name>
    <name type="synonym">Ascidia intestinalis</name>
    <dbReference type="NCBI Taxonomy" id="7719"/>
    <lineage>
        <taxon>Eukaryota</taxon>
        <taxon>Metazoa</taxon>
        <taxon>Chordata</taxon>
        <taxon>Tunicata</taxon>
        <taxon>Ascidiacea</taxon>
        <taxon>Phlebobranchia</taxon>
        <taxon>Cionidae</taxon>
        <taxon>Ciona</taxon>
    </lineage>
</organism>
<protein>
    <submittedName>
        <fullName evidence="2">Uncharacterized LOC100176702</fullName>
    </submittedName>
</protein>
<dbReference type="InParanoid" id="H2XJP6"/>
<accession>A0A1W2WFF8</accession>
<name>H2XJP6_CIOIN</name>
<dbReference type="EMBL" id="EAAA01000525">
    <property type="status" value="NOT_ANNOTATED_CDS"/>
    <property type="molecule type" value="Genomic_DNA"/>
</dbReference>
<dbReference type="GeneID" id="100176702"/>
<evidence type="ECO:0000256" key="1">
    <source>
        <dbReference type="SAM" id="MobiDB-lite"/>
    </source>
</evidence>
<evidence type="ECO:0000313" key="3">
    <source>
        <dbReference type="Proteomes" id="UP000008144"/>
    </source>
</evidence>
<accession>H2XJP6</accession>
<proteinExistence type="predicted"/>
<dbReference type="Proteomes" id="UP000008144">
    <property type="component" value="Chromosome 10"/>
</dbReference>